<reference evidence="3" key="1">
    <citation type="journal article" date="2019" name="Int. J. Syst. Evol. Microbiol.">
        <title>The Global Catalogue of Microorganisms (GCM) 10K type strain sequencing project: providing services to taxonomists for standard genome sequencing and annotation.</title>
        <authorList>
            <consortium name="The Broad Institute Genomics Platform"/>
            <consortium name="The Broad Institute Genome Sequencing Center for Infectious Disease"/>
            <person name="Wu L."/>
            <person name="Ma J."/>
        </authorList>
    </citation>
    <scope>NUCLEOTIDE SEQUENCE [LARGE SCALE GENOMIC DNA]</scope>
    <source>
        <strain evidence="3">KCTC 42808</strain>
    </source>
</reference>
<feature type="signal peptide" evidence="1">
    <location>
        <begin position="1"/>
        <end position="24"/>
    </location>
</feature>
<comment type="caution">
    <text evidence="2">The sequence shown here is derived from an EMBL/GenBank/DDBJ whole genome shotgun (WGS) entry which is preliminary data.</text>
</comment>
<keyword evidence="3" id="KW-1185">Reference proteome</keyword>
<organism evidence="2 3">
    <name type="scientific">Lacinutrix gracilariae</name>
    <dbReference type="NCBI Taxonomy" id="1747198"/>
    <lineage>
        <taxon>Bacteria</taxon>
        <taxon>Pseudomonadati</taxon>
        <taxon>Bacteroidota</taxon>
        <taxon>Flavobacteriia</taxon>
        <taxon>Flavobacteriales</taxon>
        <taxon>Flavobacteriaceae</taxon>
        <taxon>Lacinutrix</taxon>
    </lineage>
</organism>
<dbReference type="RefSeq" id="WP_379905740.1">
    <property type="nucleotide sequence ID" value="NZ_JBHULM010000012.1"/>
</dbReference>
<evidence type="ECO:0000313" key="2">
    <source>
        <dbReference type="EMBL" id="MFD2543635.1"/>
    </source>
</evidence>
<name>A0ABW5K6T4_9FLAO</name>
<accession>A0ABW5K6T4</accession>
<dbReference type="PROSITE" id="PS51257">
    <property type="entry name" value="PROKAR_LIPOPROTEIN"/>
    <property type="match status" value="1"/>
</dbReference>
<dbReference type="Proteomes" id="UP001597467">
    <property type="component" value="Unassembled WGS sequence"/>
</dbReference>
<evidence type="ECO:0000313" key="3">
    <source>
        <dbReference type="Proteomes" id="UP001597467"/>
    </source>
</evidence>
<keyword evidence="1" id="KW-0732">Signal</keyword>
<evidence type="ECO:0008006" key="4">
    <source>
        <dbReference type="Google" id="ProtNLM"/>
    </source>
</evidence>
<gene>
    <name evidence="2" type="ORF">ACFSSB_14980</name>
</gene>
<dbReference type="EMBL" id="JBHULM010000012">
    <property type="protein sequence ID" value="MFD2543635.1"/>
    <property type="molecule type" value="Genomic_DNA"/>
</dbReference>
<feature type="chain" id="PRO_5046244211" description="Fibronectin type-III domain-containing protein" evidence="1">
    <location>
        <begin position="25"/>
        <end position="322"/>
    </location>
</feature>
<proteinExistence type="predicted"/>
<protein>
    <recommendedName>
        <fullName evidence="4">Fibronectin type-III domain-containing protein</fullName>
    </recommendedName>
</protein>
<sequence>MKKLLLLLSCVSLVLQGCSSDSNGDDSSTCGTVSLTSVSQNGNTLNFNYQSQNAFNYYEIGYDQTTSVAGQGNDLFFNYSFTTTNASNASIDDENLSFYAENNQTLSFYIRAQCTNGDLTDWQGPIVLSIDDFCEKPYDFSVQNGTAYWSTYYNQTNASYFQLQYGNQGFQIGNGEVITTNDESTSDAALVSGNTYDFYVRSFCTNNLGFSNWEGPVTYYAENDQNLCNAPSNITTEVERNGFGEAIGAVFRWDYNGETNFEHVVVLNNYSPDSGTIYTSDTGGWPLYTLTQNTNYDFYIRSVCLDGARTEWVGPIDINIGS</sequence>
<evidence type="ECO:0000256" key="1">
    <source>
        <dbReference type="SAM" id="SignalP"/>
    </source>
</evidence>